<protein>
    <submittedName>
        <fullName evidence="1">MBL fold metallo-hydrolase</fullName>
    </submittedName>
</protein>
<gene>
    <name evidence="1" type="ORF">K4A83_07095</name>
</gene>
<comment type="caution">
    <text evidence="1">The sequence shown here is derived from an EMBL/GenBank/DDBJ whole genome shotgun (WGS) entry which is preliminary data.</text>
</comment>
<dbReference type="PANTHER" id="PTHR39189:SF1">
    <property type="entry name" value="UPF0173 METAL-DEPENDENT HYDROLASE YTKL"/>
    <property type="match status" value="1"/>
</dbReference>
<dbReference type="Gene3D" id="3.60.15.10">
    <property type="entry name" value="Ribonuclease Z/Hydroxyacylglutathione hydrolase-like"/>
    <property type="match status" value="1"/>
</dbReference>
<dbReference type="SUPFAM" id="SSF56281">
    <property type="entry name" value="Metallo-hydrolase/oxidoreductase"/>
    <property type="match status" value="1"/>
</dbReference>
<evidence type="ECO:0000313" key="1">
    <source>
        <dbReference type="EMBL" id="MCW6036038.1"/>
    </source>
</evidence>
<name>A0ABT3L3H4_9CYAN</name>
<reference evidence="1 2" key="1">
    <citation type="submission" date="2021-08" db="EMBL/GenBank/DDBJ databases">
        <title>Draft genome sequence of Spirulina subsalsa with high tolerance to salinity and hype-accumulation of phycocyanin.</title>
        <authorList>
            <person name="Pei H."/>
            <person name="Jiang L."/>
        </authorList>
    </citation>
    <scope>NUCLEOTIDE SEQUENCE [LARGE SCALE GENOMIC DNA]</scope>
    <source>
        <strain evidence="1 2">FACHB-351</strain>
    </source>
</reference>
<keyword evidence="2" id="KW-1185">Reference proteome</keyword>
<proteinExistence type="predicted"/>
<evidence type="ECO:0000313" key="2">
    <source>
        <dbReference type="Proteomes" id="UP001526426"/>
    </source>
</evidence>
<dbReference type="Pfam" id="PF13483">
    <property type="entry name" value="Lactamase_B_3"/>
    <property type="match status" value="1"/>
</dbReference>
<accession>A0ABT3L3H4</accession>
<organism evidence="1 2">
    <name type="scientific">Spirulina subsalsa FACHB-351</name>
    <dbReference type="NCBI Taxonomy" id="234711"/>
    <lineage>
        <taxon>Bacteria</taxon>
        <taxon>Bacillati</taxon>
        <taxon>Cyanobacteriota</taxon>
        <taxon>Cyanophyceae</taxon>
        <taxon>Spirulinales</taxon>
        <taxon>Spirulinaceae</taxon>
        <taxon>Spirulina</taxon>
    </lineage>
</organism>
<dbReference type="Proteomes" id="UP001526426">
    <property type="component" value="Unassembled WGS sequence"/>
</dbReference>
<dbReference type="PANTHER" id="PTHR39189">
    <property type="entry name" value="UPF0173 METAL-DEPENDENT HYDROLASE YTKL"/>
    <property type="match status" value="1"/>
</dbReference>
<sequence length="261" mass="28042">MMKRRQLIRYAGASVLTGASIIGMSSRHSVEAQSNSPTSNNLTVRWFGHTCFLFTGEGLRILVNPFRSIGCTAGYPAPAVPADLVLISSQLFDEGAAEIVPNNPLVFFEPGSFQFRGRNIQGIAIAHDREGGRRFGTNVTWSWTQGGIRILHLGGAAAPIEIEQQILMGRPDLLLVPVGGGPKAYNAQEALRAIQTLQPKLVIPTHYRTSAADESTCDISPLSEFLQVASAYPVSQVGSNTLQLSPGNLPTSGTAIRVMRT</sequence>
<dbReference type="EMBL" id="JAIHOM010000026">
    <property type="protein sequence ID" value="MCW6036038.1"/>
    <property type="molecule type" value="Genomic_DNA"/>
</dbReference>
<dbReference type="InterPro" id="IPR036866">
    <property type="entry name" value="RibonucZ/Hydroxyglut_hydro"/>
</dbReference>